<keyword evidence="5" id="KW-1278">Translocase</keyword>
<evidence type="ECO:0000313" key="10">
    <source>
        <dbReference type="Proteomes" id="UP000036356"/>
    </source>
</evidence>
<dbReference type="InterPro" id="IPR027417">
    <property type="entry name" value="P-loop_NTPase"/>
</dbReference>
<reference evidence="9 10" key="1">
    <citation type="submission" date="2015-06" db="EMBL/GenBank/DDBJ databases">
        <title>Draft genome of the moderately acidophilic sulfate reducer Candidatus Desulfosporosinus acididurans strain M1.</title>
        <authorList>
            <person name="Poehlein A."/>
            <person name="Petzsch P."/>
            <person name="Johnson B.D."/>
            <person name="Schloemann M."/>
            <person name="Daniel R."/>
            <person name="Muehling M."/>
        </authorList>
    </citation>
    <scope>NUCLEOTIDE SEQUENCE [LARGE SCALE GENOMIC DNA]</scope>
    <source>
        <strain evidence="9 10">M1</strain>
    </source>
</reference>
<dbReference type="EC" id="2.7.8.37" evidence="9"/>
<dbReference type="STRING" id="476652.DEAC_c12870"/>
<keyword evidence="6" id="KW-0029">Amino-acid transport</keyword>
<keyword evidence="1" id="KW-0813">Transport</keyword>
<dbReference type="Gene3D" id="3.40.50.300">
    <property type="entry name" value="P-loop containing nucleotide triphosphate hydrolases"/>
    <property type="match status" value="1"/>
</dbReference>
<name>A0A0J1IPI5_9FIRM</name>
<keyword evidence="3" id="KW-0547">Nucleotide-binding</keyword>
<dbReference type="InterPro" id="IPR003439">
    <property type="entry name" value="ABC_transporter-like_ATP-bd"/>
</dbReference>
<evidence type="ECO:0000256" key="3">
    <source>
        <dbReference type="ARBA" id="ARBA00022741"/>
    </source>
</evidence>
<dbReference type="InterPro" id="IPR012701">
    <property type="entry name" value="CP_lyase_PhnL"/>
</dbReference>
<evidence type="ECO:0000256" key="6">
    <source>
        <dbReference type="ARBA" id="ARBA00022970"/>
    </source>
</evidence>
<evidence type="ECO:0000256" key="2">
    <source>
        <dbReference type="ARBA" id="ARBA00022475"/>
    </source>
</evidence>
<dbReference type="PANTHER" id="PTHR43166">
    <property type="entry name" value="AMINO ACID IMPORT ATP-BINDING PROTEIN"/>
    <property type="match status" value="1"/>
</dbReference>
<dbReference type="GO" id="GO:0005524">
    <property type="term" value="F:ATP binding"/>
    <property type="evidence" value="ECO:0007669"/>
    <property type="project" value="UniProtKB-KW"/>
</dbReference>
<feature type="domain" description="ABC transporter" evidence="8">
    <location>
        <begin position="5"/>
        <end position="235"/>
    </location>
</feature>
<accession>A0A0J1IPI5</accession>
<dbReference type="NCBIfam" id="TIGR02324">
    <property type="entry name" value="CP_lyasePhnL"/>
    <property type="match status" value="1"/>
</dbReference>
<evidence type="ECO:0000256" key="4">
    <source>
        <dbReference type="ARBA" id="ARBA00022840"/>
    </source>
</evidence>
<dbReference type="PROSITE" id="PS50893">
    <property type="entry name" value="ABC_TRANSPORTER_2"/>
    <property type="match status" value="1"/>
</dbReference>
<evidence type="ECO:0000259" key="8">
    <source>
        <dbReference type="PROSITE" id="PS50893"/>
    </source>
</evidence>
<protein>
    <submittedName>
        <fullName evidence="9">Alpha-D-ribose 1-methylphosphonate 5-triphosphate synthase subunit PhnL</fullName>
        <ecNumber evidence="9">2.7.8.37</ecNumber>
    </submittedName>
</protein>
<gene>
    <name evidence="9" type="primary">phnL</name>
    <name evidence="9" type="ORF">DEAC_c12870</name>
</gene>
<dbReference type="Proteomes" id="UP000036356">
    <property type="component" value="Unassembled WGS sequence"/>
</dbReference>
<dbReference type="RefSeq" id="WP_047809179.1">
    <property type="nucleotide sequence ID" value="NZ_LDZY01000004.1"/>
</dbReference>
<keyword evidence="2" id="KW-1003">Cell membrane</keyword>
<evidence type="ECO:0000256" key="1">
    <source>
        <dbReference type="ARBA" id="ARBA00022448"/>
    </source>
</evidence>
<dbReference type="Pfam" id="PF00005">
    <property type="entry name" value="ABC_tran"/>
    <property type="match status" value="1"/>
</dbReference>
<keyword evidence="7" id="KW-0472">Membrane</keyword>
<dbReference type="InterPro" id="IPR003593">
    <property type="entry name" value="AAA+_ATPase"/>
</dbReference>
<sequence length="235" mass="27020">MEEILVVQDLTKSFIIHNLAKHIEALHDISLNLKGGEFVGITGKSGSGKSTVFKCIYRTYVPQNGQIWYNSQKYGFVNLAELSERQMIYLRKHEIGYVSQFLNIMPRTTARELVKQAVLEMGSGEDYANMEAQRMLEHFELDKELWDCYPGTFSGGEKLRLNIARAMVKRPRLLLLDEPTASLDHASKIKVRELIEQLKREGTTMMGIFHDLEFMENLCTRVYTMSNGILHDLQI</sequence>
<evidence type="ECO:0000256" key="7">
    <source>
        <dbReference type="ARBA" id="ARBA00023136"/>
    </source>
</evidence>
<dbReference type="SMART" id="SM00382">
    <property type="entry name" value="AAA"/>
    <property type="match status" value="1"/>
</dbReference>
<dbReference type="GO" id="GO:0061693">
    <property type="term" value="F:alpha-D-ribose 1-methylphosphonate 5-triphosphate synthase activity"/>
    <property type="evidence" value="ECO:0007669"/>
    <property type="project" value="UniProtKB-EC"/>
</dbReference>
<comment type="caution">
    <text evidence="9">The sequence shown here is derived from an EMBL/GenBank/DDBJ whole genome shotgun (WGS) entry which is preliminary data.</text>
</comment>
<evidence type="ECO:0000313" key="9">
    <source>
        <dbReference type="EMBL" id="KLU66621.1"/>
    </source>
</evidence>
<dbReference type="SUPFAM" id="SSF52540">
    <property type="entry name" value="P-loop containing nucleoside triphosphate hydrolases"/>
    <property type="match status" value="1"/>
</dbReference>
<evidence type="ECO:0000256" key="5">
    <source>
        <dbReference type="ARBA" id="ARBA00022967"/>
    </source>
</evidence>
<organism evidence="9 10">
    <name type="scientific">Desulfosporosinus acididurans</name>
    <dbReference type="NCBI Taxonomy" id="476652"/>
    <lineage>
        <taxon>Bacteria</taxon>
        <taxon>Bacillati</taxon>
        <taxon>Bacillota</taxon>
        <taxon>Clostridia</taxon>
        <taxon>Eubacteriales</taxon>
        <taxon>Desulfitobacteriaceae</taxon>
        <taxon>Desulfosporosinus</taxon>
    </lineage>
</organism>
<proteinExistence type="predicted"/>
<dbReference type="GO" id="GO:0006865">
    <property type="term" value="P:amino acid transport"/>
    <property type="evidence" value="ECO:0007669"/>
    <property type="project" value="UniProtKB-KW"/>
</dbReference>
<dbReference type="GO" id="GO:0016887">
    <property type="term" value="F:ATP hydrolysis activity"/>
    <property type="evidence" value="ECO:0007669"/>
    <property type="project" value="InterPro"/>
</dbReference>
<dbReference type="InterPro" id="IPR050086">
    <property type="entry name" value="MetN_ABC_transporter-like"/>
</dbReference>
<keyword evidence="4" id="KW-0067">ATP-binding</keyword>
<keyword evidence="10" id="KW-1185">Reference proteome</keyword>
<dbReference type="EMBL" id="LDZY01000004">
    <property type="protein sequence ID" value="KLU66621.1"/>
    <property type="molecule type" value="Genomic_DNA"/>
</dbReference>
<dbReference type="PATRIC" id="fig|476652.3.peg.1324"/>
<keyword evidence="9" id="KW-0808">Transferase</keyword>
<dbReference type="AlphaFoldDB" id="A0A0J1IPI5"/>
<dbReference type="PANTHER" id="PTHR43166:SF30">
    <property type="entry name" value="METHIONINE IMPORT ATP-BINDING PROTEIN METN"/>
    <property type="match status" value="1"/>
</dbReference>